<accession>A0A250KY24</accession>
<organism evidence="2 3">
    <name type="scientific">Methylocaldum marinum</name>
    <dbReference type="NCBI Taxonomy" id="1432792"/>
    <lineage>
        <taxon>Bacteria</taxon>
        <taxon>Pseudomonadati</taxon>
        <taxon>Pseudomonadota</taxon>
        <taxon>Gammaproteobacteria</taxon>
        <taxon>Methylococcales</taxon>
        <taxon>Methylococcaceae</taxon>
        <taxon>Methylocaldum</taxon>
    </lineage>
</organism>
<evidence type="ECO:0000313" key="2">
    <source>
        <dbReference type="EMBL" id="BBA36404.1"/>
    </source>
</evidence>
<evidence type="ECO:0000256" key="1">
    <source>
        <dbReference type="SAM" id="SignalP"/>
    </source>
</evidence>
<dbReference type="EMBL" id="AP017928">
    <property type="protein sequence ID" value="BBA36404.1"/>
    <property type="molecule type" value="Genomic_DNA"/>
</dbReference>
<dbReference type="Proteomes" id="UP000266313">
    <property type="component" value="Chromosome"/>
</dbReference>
<dbReference type="KEGG" id="mmai:sS8_4474"/>
<sequence>MSILTKIISIIALAILVSLPVSASSSISVLDFELNDVTSNPGGAEEAERTASLQGLLKESLGAKGYRMVATDPTAQAAATKGFGYLWNHSDEAAAVGKNSGSEFVVVGRVHKPSFLFVYFMAHLVDTKTGNVVGDFIVEVKGQQQNFTAKGIESLARQIDTRLQAITGS</sequence>
<protein>
    <recommendedName>
        <fullName evidence="4">DUF2380 domain-containing protein</fullName>
    </recommendedName>
</protein>
<dbReference type="Pfam" id="PF11684">
    <property type="entry name" value="DUF3280"/>
    <property type="match status" value="1"/>
</dbReference>
<proteinExistence type="predicted"/>
<evidence type="ECO:0008006" key="4">
    <source>
        <dbReference type="Google" id="ProtNLM"/>
    </source>
</evidence>
<dbReference type="AlphaFoldDB" id="A0A250KY24"/>
<keyword evidence="1" id="KW-0732">Signal</keyword>
<evidence type="ECO:0000313" key="3">
    <source>
        <dbReference type="Proteomes" id="UP000266313"/>
    </source>
</evidence>
<dbReference type="InterPro" id="IPR021698">
    <property type="entry name" value="DUF3280"/>
</dbReference>
<feature type="chain" id="PRO_5012219578" description="DUF2380 domain-containing protein" evidence="1">
    <location>
        <begin position="24"/>
        <end position="169"/>
    </location>
</feature>
<gene>
    <name evidence="2" type="ORF">sS8_4474</name>
</gene>
<reference evidence="2 3" key="1">
    <citation type="submission" date="2016-12" db="EMBL/GenBank/DDBJ databases">
        <title>Genome sequencing of Methylocaldum marinum.</title>
        <authorList>
            <person name="Takeuchi M."/>
            <person name="Kamagata Y."/>
            <person name="Hiraoka S."/>
            <person name="Oshima K."/>
            <person name="Hattori M."/>
            <person name="Iwasaki W."/>
        </authorList>
    </citation>
    <scope>NUCLEOTIDE SEQUENCE [LARGE SCALE GENOMIC DNA]</scope>
    <source>
        <strain evidence="2 3">S8</strain>
    </source>
</reference>
<dbReference type="RefSeq" id="WP_119631579.1">
    <property type="nucleotide sequence ID" value="NZ_AP017928.1"/>
</dbReference>
<feature type="signal peptide" evidence="1">
    <location>
        <begin position="1"/>
        <end position="23"/>
    </location>
</feature>
<dbReference type="OrthoDB" id="5573138at2"/>
<keyword evidence="3" id="KW-1185">Reference proteome</keyword>
<name>A0A250KY24_9GAMM</name>